<dbReference type="Pfam" id="PF24008">
    <property type="entry name" value="DUF7322"/>
    <property type="match status" value="1"/>
</dbReference>
<feature type="compositionally biased region" description="Basic and acidic residues" evidence="1">
    <location>
        <begin position="17"/>
        <end position="27"/>
    </location>
</feature>
<keyword evidence="2" id="KW-0812">Transmembrane</keyword>
<organism evidence="4 5">
    <name type="scientific">Halobaculum marinum</name>
    <dbReference type="NCBI Taxonomy" id="3031996"/>
    <lineage>
        <taxon>Archaea</taxon>
        <taxon>Methanobacteriati</taxon>
        <taxon>Methanobacteriota</taxon>
        <taxon>Stenosarchaea group</taxon>
        <taxon>Halobacteria</taxon>
        <taxon>Halobacteriales</taxon>
        <taxon>Haloferacaceae</taxon>
        <taxon>Halobaculum</taxon>
    </lineage>
</organism>
<sequence>MLGEDDEDGDLFGLERQASEAENRGPRVEVPTVENPADSLPDASTVDPAISGAFWTAVVYANVALLGVSLGLMLIGFRGDLRWGGAALVVGLLAGFRVYQTRRAFKRRDDDGGAASDDGASEGSGDD</sequence>
<name>A0ABD5WXJ5_9EURY</name>
<keyword evidence="2" id="KW-0472">Membrane</keyword>
<feature type="domain" description="DUF7322" evidence="3">
    <location>
        <begin position="45"/>
        <end position="103"/>
    </location>
</feature>
<feature type="compositionally biased region" description="Low complexity" evidence="1">
    <location>
        <begin position="113"/>
        <end position="127"/>
    </location>
</feature>
<feature type="compositionally biased region" description="Acidic residues" evidence="1">
    <location>
        <begin position="1"/>
        <end position="10"/>
    </location>
</feature>
<comment type="caution">
    <text evidence="4">The sequence shown here is derived from an EMBL/GenBank/DDBJ whole genome shotgun (WGS) entry which is preliminary data.</text>
</comment>
<dbReference type="EMBL" id="JBHTAG010000003">
    <property type="protein sequence ID" value="MFC7098125.1"/>
    <property type="molecule type" value="Genomic_DNA"/>
</dbReference>
<dbReference type="InterPro" id="IPR055746">
    <property type="entry name" value="DUF7322"/>
</dbReference>
<evidence type="ECO:0000313" key="5">
    <source>
        <dbReference type="Proteomes" id="UP001596388"/>
    </source>
</evidence>
<dbReference type="AlphaFoldDB" id="A0ABD5WXJ5"/>
<evidence type="ECO:0000256" key="1">
    <source>
        <dbReference type="SAM" id="MobiDB-lite"/>
    </source>
</evidence>
<dbReference type="Proteomes" id="UP001596388">
    <property type="component" value="Unassembled WGS sequence"/>
</dbReference>
<accession>A0ABD5WXJ5</accession>
<gene>
    <name evidence="4" type="ORF">ACFQKD_12510</name>
</gene>
<proteinExistence type="predicted"/>
<dbReference type="RefSeq" id="WP_276237378.1">
    <property type="nucleotide sequence ID" value="NZ_CP119989.1"/>
</dbReference>
<dbReference type="GeneID" id="79270953"/>
<feature type="region of interest" description="Disordered" evidence="1">
    <location>
        <begin position="1"/>
        <end position="41"/>
    </location>
</feature>
<feature type="transmembrane region" description="Helical" evidence="2">
    <location>
        <begin position="81"/>
        <end position="99"/>
    </location>
</feature>
<protein>
    <recommendedName>
        <fullName evidence="3">DUF7322 domain-containing protein</fullName>
    </recommendedName>
</protein>
<feature type="transmembrane region" description="Helical" evidence="2">
    <location>
        <begin position="53"/>
        <end position="75"/>
    </location>
</feature>
<reference evidence="4 5" key="1">
    <citation type="journal article" date="2019" name="Int. J. Syst. Evol. Microbiol.">
        <title>The Global Catalogue of Microorganisms (GCM) 10K type strain sequencing project: providing services to taxonomists for standard genome sequencing and annotation.</title>
        <authorList>
            <consortium name="The Broad Institute Genomics Platform"/>
            <consortium name="The Broad Institute Genome Sequencing Center for Infectious Disease"/>
            <person name="Wu L."/>
            <person name="Ma J."/>
        </authorList>
    </citation>
    <scope>NUCLEOTIDE SEQUENCE [LARGE SCALE GENOMIC DNA]</scope>
    <source>
        <strain evidence="4 5">DT55</strain>
    </source>
</reference>
<evidence type="ECO:0000313" key="4">
    <source>
        <dbReference type="EMBL" id="MFC7098125.1"/>
    </source>
</evidence>
<keyword evidence="2" id="KW-1133">Transmembrane helix</keyword>
<keyword evidence="5" id="KW-1185">Reference proteome</keyword>
<evidence type="ECO:0000259" key="3">
    <source>
        <dbReference type="Pfam" id="PF24008"/>
    </source>
</evidence>
<feature type="region of interest" description="Disordered" evidence="1">
    <location>
        <begin position="108"/>
        <end position="127"/>
    </location>
</feature>
<evidence type="ECO:0000256" key="2">
    <source>
        <dbReference type="SAM" id="Phobius"/>
    </source>
</evidence>